<organism evidence="1 2">
    <name type="scientific">Geodia barretti</name>
    <name type="common">Barrett's horny sponge</name>
    <dbReference type="NCBI Taxonomy" id="519541"/>
    <lineage>
        <taxon>Eukaryota</taxon>
        <taxon>Metazoa</taxon>
        <taxon>Porifera</taxon>
        <taxon>Demospongiae</taxon>
        <taxon>Heteroscleromorpha</taxon>
        <taxon>Tetractinellida</taxon>
        <taxon>Astrophorina</taxon>
        <taxon>Geodiidae</taxon>
        <taxon>Geodia</taxon>
    </lineage>
</organism>
<comment type="caution">
    <text evidence="1">The sequence shown here is derived from an EMBL/GenBank/DDBJ whole genome shotgun (WGS) entry which is preliminary data.</text>
</comment>
<reference evidence="1" key="1">
    <citation type="submission" date="2023-03" db="EMBL/GenBank/DDBJ databases">
        <authorList>
            <person name="Steffen K."/>
            <person name="Cardenas P."/>
        </authorList>
    </citation>
    <scope>NUCLEOTIDE SEQUENCE</scope>
</reference>
<dbReference type="Proteomes" id="UP001174909">
    <property type="component" value="Unassembled WGS sequence"/>
</dbReference>
<name>A0AA35RI48_GEOBA</name>
<accession>A0AA35RI48</accession>
<dbReference type="EMBL" id="CASHTH010001079">
    <property type="protein sequence ID" value="CAI8011071.1"/>
    <property type="molecule type" value="Genomic_DNA"/>
</dbReference>
<gene>
    <name evidence="1" type="ORF">GBAR_LOCUS7202</name>
</gene>
<proteinExistence type="predicted"/>
<protein>
    <submittedName>
        <fullName evidence="1">Uncharacterized protein</fullName>
    </submittedName>
</protein>
<sequence>MNELHTLYDAAIASGADSAYRKRRWGRAAEFAGWLEQDAPESLSADNALRLYRASGGREPIAFSVTAIDELRDSLDFLLYDTIKLEGRFDECASPEGGYMLPGAGKEFVSWLLCLRNPALLGVWNSNAERMLKRIGAYPDTMNRGPIGIRYLDLMEALAWVRARLGIRNFIEVDVLAYLSTRPRGRSRSSAESLSSEMKDALA</sequence>
<evidence type="ECO:0000313" key="1">
    <source>
        <dbReference type="EMBL" id="CAI8011071.1"/>
    </source>
</evidence>
<keyword evidence="2" id="KW-1185">Reference proteome</keyword>
<evidence type="ECO:0000313" key="2">
    <source>
        <dbReference type="Proteomes" id="UP001174909"/>
    </source>
</evidence>
<dbReference type="AlphaFoldDB" id="A0AA35RI48"/>